<protein>
    <submittedName>
        <fullName evidence="1">Uncharacterized protein</fullName>
    </submittedName>
</protein>
<dbReference type="PROSITE" id="PS50088">
    <property type="entry name" value="ANK_REPEAT"/>
    <property type="match status" value="9"/>
</dbReference>
<sequence>MEQLKHKLFEAISIGELAKVKQILTGCSDCHLAQLLRCRLDDTLCVRRPSNGREFYVQHPTALMVATISWYTDITDYLLTFKTGVNDGHTVEDSTNQPAVFDGVTPLWLAAMSGKYQMLKSMLENEADVNQTTSLGESPLFESCFEGHLNIAKHLVEKGADVNAVNSRNISCLMIAGYADSYDIAKFLVDNDADIHMLDDENRNVLFYTVSGGHLRMLKYFVSLGVQPTLDRQQRDILMEAVQNGFQHIVEYIITAMTESVNINQRDKNGRNVLFYAVESGVLPILEMLLRKVALIETADDGRSLTMVSALKGHGHIARYLLINHHNLGIDVNEKDTKGRNVLFYCVTGGDLNLFTTFLRHGVRVESSTDGITILMQAVAKGQMEFTLYILNNISRIGLDINQQDKDGWNALFYGIAGGHLELFKTVEAHGAVVTSSKDGRSILMQAALKGHMEMVQYLVEHTSQFGLSVNQVDTDGWNVLFYAIQSGNLDVFKYLLSHGATPLPAKNGVTCLIESIDKSKDDFVDYIIDNSEKLGIDLHESDDQGAHCLFYAAATGHIDLAKVLISRGLKANDDKQKRSVLMQSALSGHMDLVNHFLLTDMHLGLDIHQCDVHNKNAVYFAVEGGKVAIVKRLVSEGIKCIPDDMGKTCLMIAAGKHDKQMVNYLLTNAQTLELEINAKDNNGENALFYAMNSGSIDILANLLTAGVELTSNNSGINVFAQCMRQNNHDMIKSIIASNIDLKDAANGKDSKGCTTLYNCVSQSDIDLLLLLGQYYDETTDFDSEGKTILMKACQQTNVQIVQYLLEDMLVDAERTDRDGCNALFYAVQAGNMEAMRFLFGFGASCVSDNQGRTLLMAAAESGNLMITEHLLKYIFKKGKMEMLDNDGRNAVHYAAKQADPFVVSLLQKYGCSIDLRDNSGVRPIMIACQYGNVRVFDEFVLLKCDTVQCDDKNRGLLHHSLTSSTPSKILLDSIIQLPHVTINTQDNNGTTPFMVACLNCDRTHVHIIEVLLKLGANPETQDKKGLYMEVELLIKAHDCHTMACNMEGVSNVLQQARQCNIRLTAAEEYSLMIRLLTGLGRYGEMVYIFDTLKESHQFELLFRKGIEKNDGLKLAILDYLKRFHPDDTETFTMVSLHFTMYREIASMLETTALAQLNSLKHKTLENDTEIHNTLSNCVQYFSDAAESYYKEKCLRHAQHCVKQAKLVALQISLLSSGIRVILLEHAEIQNFLVTHNKFYEALIVAEAYNYKSGWATALYHHVVLGGDFKYLQDFKAYVALNPSLVYEVANSYRKETNKPNNSGVHMKKLLAHCTDVRTMYKIAMDLGYTEIHMELMKAETGAYLKDTLQR</sequence>
<dbReference type="InterPro" id="IPR002110">
    <property type="entry name" value="Ankyrin_rpt"/>
</dbReference>
<organism evidence="1 2">
    <name type="scientific">Owenia fusiformis</name>
    <name type="common">Polychaete worm</name>
    <dbReference type="NCBI Taxonomy" id="6347"/>
    <lineage>
        <taxon>Eukaryota</taxon>
        <taxon>Metazoa</taxon>
        <taxon>Spiralia</taxon>
        <taxon>Lophotrochozoa</taxon>
        <taxon>Annelida</taxon>
        <taxon>Polychaeta</taxon>
        <taxon>Sedentaria</taxon>
        <taxon>Canalipalpata</taxon>
        <taxon>Sabellida</taxon>
        <taxon>Oweniida</taxon>
        <taxon>Oweniidae</taxon>
        <taxon>Owenia</taxon>
    </lineage>
</organism>
<dbReference type="PROSITE" id="PS50297">
    <property type="entry name" value="ANK_REP_REGION"/>
    <property type="match status" value="6"/>
</dbReference>
<dbReference type="Gene3D" id="1.25.40.20">
    <property type="entry name" value="Ankyrin repeat-containing domain"/>
    <property type="match status" value="7"/>
</dbReference>
<evidence type="ECO:0000313" key="2">
    <source>
        <dbReference type="Proteomes" id="UP000749559"/>
    </source>
</evidence>
<proteinExistence type="predicted"/>
<accession>A0A8J1XTT2</accession>
<dbReference type="InterPro" id="IPR036770">
    <property type="entry name" value="Ankyrin_rpt-contain_sf"/>
</dbReference>
<dbReference type="PANTHER" id="PTHR24198">
    <property type="entry name" value="ANKYRIN REPEAT AND PROTEIN KINASE DOMAIN-CONTAINING PROTEIN"/>
    <property type="match status" value="1"/>
</dbReference>
<evidence type="ECO:0000313" key="1">
    <source>
        <dbReference type="EMBL" id="CAH1796499.1"/>
    </source>
</evidence>
<dbReference type="InterPro" id="IPR028107">
    <property type="entry name" value="Spatacsin_C_dom"/>
</dbReference>
<comment type="caution">
    <text evidence="1">The sequence shown here is derived from an EMBL/GenBank/DDBJ whole genome shotgun (WGS) entry which is preliminary data.</text>
</comment>
<dbReference type="Pfam" id="PF14649">
    <property type="entry name" value="Spatacsin_C"/>
    <property type="match status" value="1"/>
</dbReference>
<dbReference type="Pfam" id="PF00023">
    <property type="entry name" value="Ank"/>
    <property type="match status" value="1"/>
</dbReference>
<dbReference type="EMBL" id="CAIIXF020000010">
    <property type="protein sequence ID" value="CAH1796499.1"/>
    <property type="molecule type" value="Genomic_DNA"/>
</dbReference>
<dbReference type="Pfam" id="PF12796">
    <property type="entry name" value="Ank_2"/>
    <property type="match status" value="8"/>
</dbReference>
<dbReference type="SMART" id="SM00248">
    <property type="entry name" value="ANK"/>
    <property type="match status" value="27"/>
</dbReference>
<gene>
    <name evidence="1" type="ORF">OFUS_LOCUS20903</name>
</gene>
<dbReference type="OrthoDB" id="6284038at2759"/>
<name>A0A8J1XTT2_OWEFU</name>
<dbReference type="Proteomes" id="UP000749559">
    <property type="component" value="Unassembled WGS sequence"/>
</dbReference>
<reference evidence="1" key="1">
    <citation type="submission" date="2022-03" db="EMBL/GenBank/DDBJ databases">
        <authorList>
            <person name="Martin C."/>
        </authorList>
    </citation>
    <scope>NUCLEOTIDE SEQUENCE</scope>
</reference>
<dbReference type="PANTHER" id="PTHR24198:SF165">
    <property type="entry name" value="ANKYRIN REPEAT-CONTAINING PROTEIN-RELATED"/>
    <property type="match status" value="1"/>
</dbReference>
<dbReference type="SUPFAM" id="SSF48403">
    <property type="entry name" value="Ankyrin repeat"/>
    <property type="match status" value="3"/>
</dbReference>
<keyword evidence="2" id="KW-1185">Reference proteome</keyword>